<proteinExistence type="predicted"/>
<evidence type="ECO:0000313" key="1">
    <source>
        <dbReference type="EMBL" id="CUV05743.1"/>
    </source>
</evidence>
<gene>
    <name evidence="1" type="ORF">MGWOODY_Clf2989</name>
</gene>
<reference evidence="1" key="1">
    <citation type="submission" date="2015-10" db="EMBL/GenBank/DDBJ databases">
        <authorList>
            <person name="Gilbert D.G."/>
        </authorList>
    </citation>
    <scope>NUCLEOTIDE SEQUENCE</scope>
</reference>
<name>A0A160VGD5_9ZZZZ</name>
<evidence type="ECO:0008006" key="2">
    <source>
        <dbReference type="Google" id="ProtNLM"/>
    </source>
</evidence>
<protein>
    <recommendedName>
        <fullName evidence="2">SnoaL-like domain-containing protein</fullName>
    </recommendedName>
</protein>
<accession>A0A160VGD5</accession>
<sequence>MTSSAIVWLMNEPSGSPIRKDAVRPYWAKALELIPDLHFELSTTLVGVNSITFYYRGPLGMSAECFHFGSDQKVHRPFAHYAA</sequence>
<dbReference type="Gene3D" id="3.10.450.50">
    <property type="match status" value="1"/>
</dbReference>
<organism evidence="1">
    <name type="scientific">hydrothermal vent metagenome</name>
    <dbReference type="NCBI Taxonomy" id="652676"/>
    <lineage>
        <taxon>unclassified sequences</taxon>
        <taxon>metagenomes</taxon>
        <taxon>ecological metagenomes</taxon>
    </lineage>
</organism>
<dbReference type="EMBL" id="FAXA01000464">
    <property type="protein sequence ID" value="CUV05743.1"/>
    <property type="molecule type" value="Genomic_DNA"/>
</dbReference>
<dbReference type="AlphaFoldDB" id="A0A160VGD5"/>